<organism evidence="1">
    <name type="scientific">Tetraselmis sp. GSL018</name>
    <dbReference type="NCBI Taxonomy" id="582737"/>
    <lineage>
        <taxon>Eukaryota</taxon>
        <taxon>Viridiplantae</taxon>
        <taxon>Chlorophyta</taxon>
        <taxon>core chlorophytes</taxon>
        <taxon>Chlorodendrophyceae</taxon>
        <taxon>Chlorodendrales</taxon>
        <taxon>Chlorodendraceae</taxon>
        <taxon>Tetraselmis</taxon>
    </lineage>
</organism>
<reference evidence="1" key="1">
    <citation type="submission" date="2014-05" db="EMBL/GenBank/DDBJ databases">
        <title>The transcriptome of the halophilic microalga Tetraselmis sp. GSL018 isolated from the Great Salt Lake, Utah.</title>
        <authorList>
            <person name="Jinkerson R.E."/>
            <person name="D'Adamo S."/>
            <person name="Posewitz M.C."/>
        </authorList>
    </citation>
    <scope>NUCLEOTIDE SEQUENCE</scope>
    <source>
        <strain evidence="1">GSL018</strain>
    </source>
</reference>
<name>A0A061R6A8_9CHLO</name>
<proteinExistence type="predicted"/>
<accession>A0A061R6A8</accession>
<feature type="non-terminal residue" evidence="1">
    <location>
        <position position="1"/>
    </location>
</feature>
<evidence type="ECO:0000313" key="1">
    <source>
        <dbReference type="EMBL" id="JAC66185.1"/>
    </source>
</evidence>
<sequence>GWFPYGAPFHPFVPGLLRGLVAFFWRPPLPANDCAGR</sequence>
<dbReference type="AlphaFoldDB" id="A0A061R6A8"/>
<protein>
    <submittedName>
        <fullName evidence="1">Uncharacterized protein</fullName>
    </submittedName>
</protein>
<dbReference type="EMBL" id="GBEZ01020495">
    <property type="protein sequence ID" value="JAC66185.1"/>
    <property type="molecule type" value="Transcribed_RNA"/>
</dbReference>
<gene>
    <name evidence="1" type="ORF">TSPGSL018_14302</name>
</gene>